<evidence type="ECO:0000256" key="1">
    <source>
        <dbReference type="SAM" id="SignalP"/>
    </source>
</evidence>
<proteinExistence type="predicted"/>
<accession>A0A1B6EB91</accession>
<name>A0A1B6EB91_9HEMI</name>
<evidence type="ECO:0000313" key="2">
    <source>
        <dbReference type="EMBL" id="JAS35167.1"/>
    </source>
</evidence>
<dbReference type="EMBL" id="GEDC01002131">
    <property type="protein sequence ID" value="JAS35167.1"/>
    <property type="molecule type" value="Transcribed_RNA"/>
</dbReference>
<organism evidence="2">
    <name type="scientific">Clastoptera arizonana</name>
    <name type="common">Arizona spittle bug</name>
    <dbReference type="NCBI Taxonomy" id="38151"/>
    <lineage>
        <taxon>Eukaryota</taxon>
        <taxon>Metazoa</taxon>
        <taxon>Ecdysozoa</taxon>
        <taxon>Arthropoda</taxon>
        <taxon>Hexapoda</taxon>
        <taxon>Insecta</taxon>
        <taxon>Pterygota</taxon>
        <taxon>Neoptera</taxon>
        <taxon>Paraneoptera</taxon>
        <taxon>Hemiptera</taxon>
        <taxon>Auchenorrhyncha</taxon>
        <taxon>Cercopoidea</taxon>
        <taxon>Clastopteridae</taxon>
        <taxon>Clastoptera</taxon>
    </lineage>
</organism>
<dbReference type="AlphaFoldDB" id="A0A1B6EB91"/>
<keyword evidence="1" id="KW-0732">Signal</keyword>
<feature type="chain" id="PRO_5008581931" description="Protein TsetseEP domain-containing protein" evidence="1">
    <location>
        <begin position="22"/>
        <end position="177"/>
    </location>
</feature>
<protein>
    <recommendedName>
        <fullName evidence="3">Protein TsetseEP domain-containing protein</fullName>
    </recommendedName>
</protein>
<gene>
    <name evidence="2" type="ORF">g.17142</name>
</gene>
<evidence type="ECO:0008006" key="3">
    <source>
        <dbReference type="Google" id="ProtNLM"/>
    </source>
</evidence>
<feature type="signal peptide" evidence="1">
    <location>
        <begin position="1"/>
        <end position="21"/>
    </location>
</feature>
<sequence length="177" mass="20265">MLFKVIIKICICTCIIKSVNMATLKNNSRSTIQDISLKYLYQLHQKLTTMEKTGLNENIDTSNFQIKSKSINVFNNNFDYCLNISIAGVDMIQIILKNIKEVENFSSCVSTLQEGISDCWSEPGLQMMGCLFNLWMYVLSCLGPYMSTFSTTFQQLESDYEVILTDINYCLELFSNN</sequence>
<reference evidence="2" key="1">
    <citation type="submission" date="2015-12" db="EMBL/GenBank/DDBJ databases">
        <title>De novo transcriptome assembly of four potential Pierce s Disease insect vectors from Arizona vineyards.</title>
        <authorList>
            <person name="Tassone E.E."/>
        </authorList>
    </citation>
    <scope>NUCLEOTIDE SEQUENCE</scope>
</reference>